<name>A0A1H1REL8_9ACTN</name>
<dbReference type="Pfam" id="PF12867">
    <property type="entry name" value="DinB_2"/>
    <property type="match status" value="1"/>
</dbReference>
<accession>A0A1H1REL8</accession>
<dbReference type="Gene3D" id="1.20.120.450">
    <property type="entry name" value="dinb family like domain"/>
    <property type="match status" value="1"/>
</dbReference>
<dbReference type="Proteomes" id="UP000198983">
    <property type="component" value="Chromosome I"/>
</dbReference>
<reference evidence="2 3" key="1">
    <citation type="submission" date="2016-10" db="EMBL/GenBank/DDBJ databases">
        <authorList>
            <person name="de Groot N.N."/>
        </authorList>
    </citation>
    <scope>NUCLEOTIDE SEQUENCE [LARGE SCALE GENOMIC DNA]</scope>
    <source>
        <strain evidence="2 3">DSM 22024</strain>
    </source>
</reference>
<proteinExistence type="predicted"/>
<dbReference type="AlphaFoldDB" id="A0A1H1REL8"/>
<dbReference type="InterPro" id="IPR034660">
    <property type="entry name" value="DinB/YfiT-like"/>
</dbReference>
<organism evidence="2 3">
    <name type="scientific">Actinopolymorpha singaporensis</name>
    <dbReference type="NCBI Taxonomy" id="117157"/>
    <lineage>
        <taxon>Bacteria</taxon>
        <taxon>Bacillati</taxon>
        <taxon>Actinomycetota</taxon>
        <taxon>Actinomycetes</taxon>
        <taxon>Propionibacteriales</taxon>
        <taxon>Actinopolymorphaceae</taxon>
        <taxon>Actinopolymorpha</taxon>
    </lineage>
</organism>
<dbReference type="RefSeq" id="WP_092653222.1">
    <property type="nucleotide sequence ID" value="NZ_LT629732.1"/>
</dbReference>
<keyword evidence="3" id="KW-1185">Reference proteome</keyword>
<protein>
    <submittedName>
        <fullName evidence="2">DinB superfamily protein</fullName>
    </submittedName>
</protein>
<sequence length="208" mass="23313">MTGKRADTLLEMMRSIEHFTLARAWEELTDDEFFWEPFTVTWSIRRQGQCRTANPFGVGEWVADFEIPEPAPVPMTTIAWLYWHIGSMPGRLCDIDFLGGTRTMASGWTSPYLTDHPVFTRAAEAVTALREGWQRLREAIERADDDQLEVATAGYTYAAGVLPLAVGPPGPARPAAHFIAGTLTEVDHHGTQIGALRDLYAWRHIDGR</sequence>
<dbReference type="STRING" id="117157.SAMN04489717_2385"/>
<dbReference type="SUPFAM" id="SSF109854">
    <property type="entry name" value="DinB/YfiT-like putative metalloenzymes"/>
    <property type="match status" value="1"/>
</dbReference>
<evidence type="ECO:0000259" key="1">
    <source>
        <dbReference type="Pfam" id="PF12867"/>
    </source>
</evidence>
<gene>
    <name evidence="2" type="ORF">SAMN04489717_2385</name>
</gene>
<feature type="domain" description="DinB-like" evidence="1">
    <location>
        <begin position="21"/>
        <end position="193"/>
    </location>
</feature>
<dbReference type="InterPro" id="IPR024775">
    <property type="entry name" value="DinB-like"/>
</dbReference>
<dbReference type="OrthoDB" id="5022306at2"/>
<evidence type="ECO:0000313" key="3">
    <source>
        <dbReference type="Proteomes" id="UP000198983"/>
    </source>
</evidence>
<evidence type="ECO:0000313" key="2">
    <source>
        <dbReference type="EMBL" id="SDS34132.1"/>
    </source>
</evidence>
<dbReference type="EMBL" id="LT629732">
    <property type="protein sequence ID" value="SDS34132.1"/>
    <property type="molecule type" value="Genomic_DNA"/>
</dbReference>